<evidence type="ECO:0000313" key="1">
    <source>
        <dbReference type="EMBL" id="REC61592.1"/>
    </source>
</evidence>
<dbReference type="Proteomes" id="UP000256686">
    <property type="component" value="Unassembled WGS sequence"/>
</dbReference>
<dbReference type="PROSITE" id="PS51257">
    <property type="entry name" value="PROKAR_LIPOPROTEIN"/>
    <property type="match status" value="1"/>
</dbReference>
<gene>
    <name evidence="1" type="ORF">DRF65_15120</name>
</gene>
<keyword evidence="2" id="KW-1185">Reference proteome</keyword>
<evidence type="ECO:0000313" key="2">
    <source>
        <dbReference type="Proteomes" id="UP000256686"/>
    </source>
</evidence>
<protein>
    <recommendedName>
        <fullName evidence="3">Lipoprotein</fullName>
    </recommendedName>
</protein>
<name>A0A3D9C7X2_9FLAO</name>
<dbReference type="EMBL" id="QNVT01000014">
    <property type="protein sequence ID" value="REC61592.1"/>
    <property type="molecule type" value="Genomic_DNA"/>
</dbReference>
<accession>A0A3D9C7X2</accession>
<dbReference type="RefSeq" id="WP_115971673.1">
    <property type="nucleotide sequence ID" value="NZ_QNVT01000014.1"/>
</dbReference>
<organism evidence="1 2">
    <name type="scientific">Chryseobacterium pennae</name>
    <dbReference type="NCBI Taxonomy" id="2258962"/>
    <lineage>
        <taxon>Bacteria</taxon>
        <taxon>Pseudomonadati</taxon>
        <taxon>Bacteroidota</taxon>
        <taxon>Flavobacteriia</taxon>
        <taxon>Flavobacteriales</taxon>
        <taxon>Weeksellaceae</taxon>
        <taxon>Chryseobacterium group</taxon>
        <taxon>Chryseobacterium</taxon>
    </lineage>
</organism>
<proteinExistence type="predicted"/>
<sequence>MKVFYLTISLFLFSCSKRVEDKCFVDKMNTEDVVIWENVPQSYTLNQILAEKPNYLEITNLTAYRDFETDKEEFLLRKRGGITEISFSVFDEKFSDQFVCFGKQKSGNTIYGLGMNRLGYWLLKIENNRPSAHFLGLSSNLYYFNKIQQNPIVQGDKIHIEGSLVKMENPIDRGGYKNYAVIEDGKLFTVKMEDLVQDSDHDGYNDIFENSFGLNPHKKDTDGDGINDFEDKNPMFRSLDNKFTRLYDQLLSDTFVGAENLNYEFQVYKTDCEYFHQVNPSQKVLFVSEDKKKQTYYTRVSDIIEEIISPIQKNKKNPDSFYIYKAGTFYKKDYSADYENGKWVLKVVGGYVI</sequence>
<comment type="caution">
    <text evidence="1">The sequence shown here is derived from an EMBL/GenBank/DDBJ whole genome shotgun (WGS) entry which is preliminary data.</text>
</comment>
<reference evidence="2" key="1">
    <citation type="submission" date="2018-06" db="EMBL/GenBank/DDBJ databases">
        <authorList>
            <person name="Lum Nde A."/>
            <person name="Hugo C."/>
        </authorList>
    </citation>
    <scope>NUCLEOTIDE SEQUENCE [LARGE SCALE GENOMIC DNA]</scope>
    <source>
        <strain evidence="2">1_F178</strain>
    </source>
</reference>
<dbReference type="AlphaFoldDB" id="A0A3D9C7X2"/>
<evidence type="ECO:0008006" key="3">
    <source>
        <dbReference type="Google" id="ProtNLM"/>
    </source>
</evidence>